<dbReference type="KEGG" id="mag:amb0803"/>
<name>Q2W968_PARM1</name>
<accession>Q2W968</accession>
<dbReference type="PANTHER" id="PTHR37950:SF1">
    <property type="entry name" value="4-HYDROXYPHENYLACETATE CATABOLISM PROTEIN"/>
    <property type="match status" value="1"/>
</dbReference>
<sequence length="155" mass="17648">MDTPFQDEIPPPAGRRDDIQICARRHMPHFIAEYTDNIKDRADIRGMLKKVNQVLIAQGGVFPIGGIRARAIELHDYVMADDEEDYGFVHCTLKIGAGRSDAEKKKACEELFAMMTDHFAPLYDSGYFALSMELYEFDEGGTFKKNNVHARFRKA</sequence>
<evidence type="ECO:0000313" key="1">
    <source>
        <dbReference type="EMBL" id="BAE49607.1"/>
    </source>
</evidence>
<dbReference type="CDD" id="cd00580">
    <property type="entry name" value="CHMI"/>
    <property type="match status" value="1"/>
</dbReference>
<dbReference type="InterPro" id="IPR004220">
    <property type="entry name" value="5-COMe_2-OHmuconate_Isoase"/>
</dbReference>
<dbReference type="HOGENOM" id="CLU_139188_1_0_5"/>
<dbReference type="STRING" id="342108.amb0803"/>
<keyword evidence="1" id="KW-0413">Isomerase</keyword>
<dbReference type="AlphaFoldDB" id="Q2W968"/>
<evidence type="ECO:0000313" key="2">
    <source>
        <dbReference type="Proteomes" id="UP000007058"/>
    </source>
</evidence>
<dbReference type="InterPro" id="IPR014347">
    <property type="entry name" value="Tautomerase/MIF_sf"/>
</dbReference>
<organism evidence="1 2">
    <name type="scientific">Paramagnetospirillum magneticum (strain ATCC 700264 / AMB-1)</name>
    <name type="common">Magnetospirillum magneticum</name>
    <dbReference type="NCBI Taxonomy" id="342108"/>
    <lineage>
        <taxon>Bacteria</taxon>
        <taxon>Pseudomonadati</taxon>
        <taxon>Pseudomonadota</taxon>
        <taxon>Alphaproteobacteria</taxon>
        <taxon>Rhodospirillales</taxon>
        <taxon>Magnetospirillaceae</taxon>
        <taxon>Paramagnetospirillum</taxon>
    </lineage>
</organism>
<dbReference type="Proteomes" id="UP000007058">
    <property type="component" value="Chromosome"/>
</dbReference>
<dbReference type="Gene3D" id="3.30.429.10">
    <property type="entry name" value="Macrophage Migration Inhibitory Factor"/>
    <property type="match status" value="1"/>
</dbReference>
<dbReference type="GO" id="GO:0008704">
    <property type="term" value="F:5-carboxymethyl-2-hydroxymuconate delta-isomerase activity"/>
    <property type="evidence" value="ECO:0007669"/>
    <property type="project" value="InterPro"/>
</dbReference>
<dbReference type="EMBL" id="AP007255">
    <property type="protein sequence ID" value="BAE49607.1"/>
    <property type="molecule type" value="Genomic_DNA"/>
</dbReference>
<proteinExistence type="predicted"/>
<reference evidence="1 2" key="1">
    <citation type="journal article" date="2005" name="DNA Res.">
        <title>Complete genome sequence of the facultative anaerobic magnetotactic bacterium Magnetospirillum sp. strain AMB-1.</title>
        <authorList>
            <person name="Matsunaga T."/>
            <person name="Okamura Y."/>
            <person name="Fukuda Y."/>
            <person name="Wahyudi A.T."/>
            <person name="Murase Y."/>
            <person name="Takeyama H."/>
        </authorList>
    </citation>
    <scope>NUCLEOTIDE SEQUENCE [LARGE SCALE GENOMIC DNA]</scope>
    <source>
        <strain evidence="2">ATCC 700264 / AMB-1</strain>
    </source>
</reference>
<dbReference type="PANTHER" id="PTHR37950">
    <property type="entry name" value="4-HYDROXYPHENYLACETATE CATABOLISM PROTEIN"/>
    <property type="match status" value="1"/>
</dbReference>
<gene>
    <name evidence="1" type="ordered locus">amb0803</name>
</gene>
<keyword evidence="2" id="KW-1185">Reference proteome</keyword>
<protein>
    <submittedName>
        <fullName evidence="1">5-carboxymethyl-2-hydroxymuconate isomerase</fullName>
    </submittedName>
</protein>
<dbReference type="Pfam" id="PF02962">
    <property type="entry name" value="CHMI"/>
    <property type="match status" value="1"/>
</dbReference>
<dbReference type="SUPFAM" id="SSF55331">
    <property type="entry name" value="Tautomerase/MIF"/>
    <property type="match status" value="1"/>
</dbReference>